<dbReference type="Pfam" id="PF02954">
    <property type="entry name" value="HTH_8"/>
    <property type="match status" value="1"/>
</dbReference>
<dbReference type="InterPro" id="IPR027417">
    <property type="entry name" value="P-loop_NTPase"/>
</dbReference>
<dbReference type="PROSITE" id="PS00676">
    <property type="entry name" value="SIGMA54_INTERACT_2"/>
    <property type="match status" value="1"/>
</dbReference>
<dbReference type="InterPro" id="IPR002197">
    <property type="entry name" value="HTH_Fis"/>
</dbReference>
<dbReference type="GO" id="GO:0043565">
    <property type="term" value="F:sequence-specific DNA binding"/>
    <property type="evidence" value="ECO:0007669"/>
    <property type="project" value="InterPro"/>
</dbReference>
<dbReference type="KEGG" id="dov:DSCO28_60080"/>
<evidence type="ECO:0000256" key="2">
    <source>
        <dbReference type="ARBA" id="ARBA00022840"/>
    </source>
</evidence>
<dbReference type="SMART" id="SM00382">
    <property type="entry name" value="AAA"/>
    <property type="match status" value="1"/>
</dbReference>
<dbReference type="Gene3D" id="3.40.50.300">
    <property type="entry name" value="P-loop containing nucleotide triphosphate hydrolases"/>
    <property type="match status" value="1"/>
</dbReference>
<dbReference type="Gene3D" id="1.10.8.60">
    <property type="match status" value="1"/>
</dbReference>
<dbReference type="Gene3D" id="1.10.10.60">
    <property type="entry name" value="Homeodomain-like"/>
    <property type="match status" value="1"/>
</dbReference>
<dbReference type="PROSITE" id="PS00675">
    <property type="entry name" value="SIGMA54_INTERACT_1"/>
    <property type="match status" value="1"/>
</dbReference>
<dbReference type="SUPFAM" id="SSF52540">
    <property type="entry name" value="P-loop containing nucleoside triphosphate hydrolases"/>
    <property type="match status" value="1"/>
</dbReference>
<dbReference type="EMBL" id="AP021876">
    <property type="protein sequence ID" value="BBO85442.1"/>
    <property type="molecule type" value="Genomic_DNA"/>
</dbReference>
<protein>
    <recommendedName>
        <fullName evidence="6">Sigma-54 factor interaction domain-containing protein</fullName>
    </recommendedName>
</protein>
<evidence type="ECO:0000313" key="7">
    <source>
        <dbReference type="EMBL" id="BBO85442.1"/>
    </source>
</evidence>
<accession>A0A5K7ZYV5</accession>
<dbReference type="Pfam" id="PF25601">
    <property type="entry name" value="AAA_lid_14"/>
    <property type="match status" value="1"/>
</dbReference>
<name>A0A5K7ZYV5_9BACT</name>
<reference evidence="7 8" key="1">
    <citation type="submission" date="2019-11" db="EMBL/GenBank/DDBJ databases">
        <title>Comparative genomics of hydrocarbon-degrading Desulfosarcina strains.</title>
        <authorList>
            <person name="Watanabe M."/>
            <person name="Kojima H."/>
            <person name="Fukui M."/>
        </authorList>
    </citation>
    <scope>NUCLEOTIDE SEQUENCE [LARGE SCALE GENOMIC DNA]</scope>
    <source>
        <strain evidence="7 8">28bB2T</strain>
    </source>
</reference>
<dbReference type="RefSeq" id="WP_231713967.1">
    <property type="nucleotide sequence ID" value="NZ_AP021876.1"/>
</dbReference>
<dbReference type="InterPro" id="IPR009057">
    <property type="entry name" value="Homeodomain-like_sf"/>
</dbReference>
<dbReference type="AlphaFoldDB" id="A0A5K7ZYV5"/>
<dbReference type="SUPFAM" id="SSF46689">
    <property type="entry name" value="Homeodomain-like"/>
    <property type="match status" value="1"/>
</dbReference>
<dbReference type="InterPro" id="IPR003593">
    <property type="entry name" value="AAA+_ATPase"/>
</dbReference>
<evidence type="ECO:0000256" key="1">
    <source>
        <dbReference type="ARBA" id="ARBA00022741"/>
    </source>
</evidence>
<dbReference type="PROSITE" id="PS00688">
    <property type="entry name" value="SIGMA54_INTERACT_3"/>
    <property type="match status" value="1"/>
</dbReference>
<evidence type="ECO:0000259" key="6">
    <source>
        <dbReference type="PROSITE" id="PS50045"/>
    </source>
</evidence>
<dbReference type="InterPro" id="IPR025662">
    <property type="entry name" value="Sigma_54_int_dom_ATP-bd_1"/>
</dbReference>
<keyword evidence="5" id="KW-0804">Transcription</keyword>
<keyword evidence="3" id="KW-0805">Transcription regulation</keyword>
<organism evidence="7 8">
    <name type="scientific">Desulfosarcina ovata subsp. sediminis</name>
    <dbReference type="NCBI Taxonomy" id="885957"/>
    <lineage>
        <taxon>Bacteria</taxon>
        <taxon>Pseudomonadati</taxon>
        <taxon>Thermodesulfobacteriota</taxon>
        <taxon>Desulfobacteria</taxon>
        <taxon>Desulfobacterales</taxon>
        <taxon>Desulfosarcinaceae</taxon>
        <taxon>Desulfosarcina</taxon>
    </lineage>
</organism>
<evidence type="ECO:0000256" key="3">
    <source>
        <dbReference type="ARBA" id="ARBA00023015"/>
    </source>
</evidence>
<dbReference type="InterPro" id="IPR025943">
    <property type="entry name" value="Sigma_54_int_dom_ATP-bd_2"/>
</dbReference>
<dbReference type="Proteomes" id="UP000425960">
    <property type="component" value="Chromosome"/>
</dbReference>
<dbReference type="GO" id="GO:0006355">
    <property type="term" value="P:regulation of DNA-templated transcription"/>
    <property type="evidence" value="ECO:0007669"/>
    <property type="project" value="InterPro"/>
</dbReference>
<dbReference type="GO" id="GO:0005524">
    <property type="term" value="F:ATP binding"/>
    <property type="evidence" value="ECO:0007669"/>
    <property type="project" value="UniProtKB-KW"/>
</dbReference>
<dbReference type="PANTHER" id="PTHR32071">
    <property type="entry name" value="TRANSCRIPTIONAL REGULATORY PROTEIN"/>
    <property type="match status" value="1"/>
</dbReference>
<evidence type="ECO:0000256" key="5">
    <source>
        <dbReference type="ARBA" id="ARBA00023163"/>
    </source>
</evidence>
<dbReference type="InterPro" id="IPR002078">
    <property type="entry name" value="Sigma_54_int"/>
</dbReference>
<gene>
    <name evidence="7" type="ORF">DSCO28_60080</name>
</gene>
<dbReference type="InterPro" id="IPR025944">
    <property type="entry name" value="Sigma_54_int_dom_CS"/>
</dbReference>
<keyword evidence="1" id="KW-0547">Nucleotide-binding</keyword>
<keyword evidence="4" id="KW-0238">DNA-binding</keyword>
<dbReference type="CDD" id="cd00009">
    <property type="entry name" value="AAA"/>
    <property type="match status" value="1"/>
</dbReference>
<sequence length="368" mass="41660">MTHPDNQKAGAKKERKQKANAPIGICPYKGKHQCGNIIGQSQAMKRIHSAISMVAVSNASVLIQGESGTGKELVARAIHCFSKRTFQPFVTINCSVFSESLLESELFGHAKGAFTGALSERVGRFEAANGGTVFLDEIGELTPYMQVKLLRVLQEKEFERVGELEKRQVDIRVLAATNRELRTMVEEGSFREDLYYRLKVFPINMPPLRKRKNDIHAIIDHFIKIQNNDNDKKLIGLTDRAMELFMGYPWPGNVRELRNAIEYAFVVCPGNRIDMADIPQEIKNFKLQPNPVPRRDPFAERSIPAQHVLTAELLFDALKTCDWNKAEVGRRLGVSRTTIWSYMKRWNIPLKPPSFNVTCRYEDGGSAP</sequence>
<evidence type="ECO:0000313" key="8">
    <source>
        <dbReference type="Proteomes" id="UP000425960"/>
    </source>
</evidence>
<dbReference type="Pfam" id="PF00158">
    <property type="entry name" value="Sigma54_activat"/>
    <property type="match status" value="1"/>
</dbReference>
<dbReference type="FunFam" id="3.40.50.300:FF:000006">
    <property type="entry name" value="DNA-binding transcriptional regulator NtrC"/>
    <property type="match status" value="1"/>
</dbReference>
<feature type="domain" description="Sigma-54 factor interaction" evidence="6">
    <location>
        <begin position="37"/>
        <end position="266"/>
    </location>
</feature>
<proteinExistence type="predicted"/>
<dbReference type="InterPro" id="IPR058031">
    <property type="entry name" value="AAA_lid_NorR"/>
</dbReference>
<dbReference type="PROSITE" id="PS50045">
    <property type="entry name" value="SIGMA54_INTERACT_4"/>
    <property type="match status" value="1"/>
</dbReference>
<evidence type="ECO:0000256" key="4">
    <source>
        <dbReference type="ARBA" id="ARBA00023125"/>
    </source>
</evidence>
<keyword evidence="2" id="KW-0067">ATP-binding</keyword>
<dbReference type="PANTHER" id="PTHR32071:SF122">
    <property type="entry name" value="SIGMA FACTOR"/>
    <property type="match status" value="1"/>
</dbReference>